<reference evidence="4" key="1">
    <citation type="submission" date="2021-04" db="EMBL/GenBank/DDBJ databases">
        <title>Oceanospirillales bacteria with DddD are important DMSP degraders in coastal seawater.</title>
        <authorList>
            <person name="Liu J."/>
        </authorList>
    </citation>
    <scope>NUCLEOTIDE SEQUENCE</scope>
    <source>
        <strain evidence="4">D13-1</strain>
    </source>
</reference>
<keyword evidence="5" id="KW-1185">Reference proteome</keyword>
<accession>A0ABY5HNB4</accession>
<proteinExistence type="inferred from homology"/>
<name>A0ABY5HNB4_9GAMM</name>
<evidence type="ECO:0000313" key="4">
    <source>
        <dbReference type="EMBL" id="UTW12754.1"/>
    </source>
</evidence>
<dbReference type="RefSeq" id="WP_255854879.1">
    <property type="nucleotide sequence ID" value="NZ_CP073347.1"/>
</dbReference>
<evidence type="ECO:0000259" key="3">
    <source>
        <dbReference type="Pfam" id="PF25954"/>
    </source>
</evidence>
<dbReference type="PANTHER" id="PTHR30469">
    <property type="entry name" value="MULTIDRUG RESISTANCE PROTEIN MDTA"/>
    <property type="match status" value="1"/>
</dbReference>
<protein>
    <submittedName>
        <fullName evidence="4">Efflux RND transporter periplasmic adaptor subunit</fullName>
    </submittedName>
</protein>
<dbReference type="EMBL" id="CP073347">
    <property type="protein sequence ID" value="UTW12754.1"/>
    <property type="molecule type" value="Genomic_DNA"/>
</dbReference>
<dbReference type="SUPFAM" id="SSF111369">
    <property type="entry name" value="HlyD-like secretion proteins"/>
    <property type="match status" value="1"/>
</dbReference>
<evidence type="ECO:0000256" key="1">
    <source>
        <dbReference type="ARBA" id="ARBA00009477"/>
    </source>
</evidence>
<organism evidence="4 5">
    <name type="scientific">Marinobacterium rhizophilum</name>
    <dbReference type="NCBI Taxonomy" id="420402"/>
    <lineage>
        <taxon>Bacteria</taxon>
        <taxon>Pseudomonadati</taxon>
        <taxon>Pseudomonadota</taxon>
        <taxon>Gammaproteobacteria</taxon>
        <taxon>Oceanospirillales</taxon>
        <taxon>Oceanospirillaceae</taxon>
        <taxon>Marinobacterium</taxon>
    </lineage>
</organism>
<dbReference type="Pfam" id="PF25954">
    <property type="entry name" value="Beta-barrel_RND_2"/>
    <property type="match status" value="1"/>
</dbReference>
<keyword evidence="2" id="KW-0732">Signal</keyword>
<dbReference type="PANTHER" id="PTHR30469:SF15">
    <property type="entry name" value="HLYD FAMILY OF SECRETION PROTEINS"/>
    <property type="match status" value="1"/>
</dbReference>
<dbReference type="Gene3D" id="2.40.30.170">
    <property type="match status" value="1"/>
</dbReference>
<dbReference type="Gene3D" id="2.40.50.100">
    <property type="match status" value="1"/>
</dbReference>
<comment type="similarity">
    <text evidence="1">Belongs to the membrane fusion protein (MFP) (TC 8.A.1) family.</text>
</comment>
<feature type="domain" description="CusB-like beta-barrel" evidence="3">
    <location>
        <begin position="212"/>
        <end position="284"/>
    </location>
</feature>
<dbReference type="Gene3D" id="1.10.287.470">
    <property type="entry name" value="Helix hairpin bin"/>
    <property type="match status" value="1"/>
</dbReference>
<dbReference type="Proteomes" id="UP001058461">
    <property type="component" value="Chromosome"/>
</dbReference>
<dbReference type="InterPro" id="IPR058792">
    <property type="entry name" value="Beta-barrel_RND_2"/>
</dbReference>
<feature type="chain" id="PRO_5046682650" evidence="2">
    <location>
        <begin position="22"/>
        <end position="305"/>
    </location>
</feature>
<gene>
    <name evidence="4" type="ORF">KDW95_03490</name>
</gene>
<sequence>MRVIGVLCLSLALPAWGEAPAAASEYGAAVPADPYGVDGELPALDCLISPGKVVNISSPVPGVIDRLHVERGDLIESAAPVAELESEIEKATLALALTRAQMVAESEGERVNVNFDQLQQERFVKLSARNMVAQRERDEAQRSMQLSRWRLQQSEELRRVRQHEYLLAEAQLKQKHIQSPISGRVVDVFRHAGEYVDEEPILQVAQLDPLRVEVIVPMHLYGRVEAGMTASVYPEVTPTQAYEAKVTLVDPVGDAASGTFGVRLELANPQGQLPAGMKCALNFATVTMATADSPAATGLATVQEP</sequence>
<evidence type="ECO:0000256" key="2">
    <source>
        <dbReference type="SAM" id="SignalP"/>
    </source>
</evidence>
<dbReference type="InterPro" id="IPR006143">
    <property type="entry name" value="RND_pump_MFP"/>
</dbReference>
<evidence type="ECO:0000313" key="5">
    <source>
        <dbReference type="Proteomes" id="UP001058461"/>
    </source>
</evidence>
<feature type="signal peptide" evidence="2">
    <location>
        <begin position="1"/>
        <end position="21"/>
    </location>
</feature>
<dbReference type="NCBIfam" id="TIGR01730">
    <property type="entry name" value="RND_mfp"/>
    <property type="match status" value="1"/>
</dbReference>